<accession>A0A918W4D0</accession>
<protein>
    <recommendedName>
        <fullName evidence="5">DUF4132 domain-containing protein</fullName>
    </recommendedName>
</protein>
<organism evidence="3 4">
    <name type="scientific">Streptomyces termitum</name>
    <dbReference type="NCBI Taxonomy" id="67368"/>
    <lineage>
        <taxon>Bacteria</taxon>
        <taxon>Bacillati</taxon>
        <taxon>Actinomycetota</taxon>
        <taxon>Actinomycetes</taxon>
        <taxon>Kitasatosporales</taxon>
        <taxon>Streptomycetaceae</taxon>
        <taxon>Streptomyces</taxon>
    </lineage>
</organism>
<sequence length="721" mass="78122">MGRRADEKRRARMAELGGEATHFNTYEMVRLARDERAAGGTVPGPFLATMRRTVRLGYFTDQALAKLLREVTEPVLNPGEPWADAAMADAAMADAPPGLLAHLLTATGSRPTAAWSRAALALCGPEPAAVRDAAVRWLALAGRPRTLPLRARPGESAGDRGYDVHNADALKGLAWLLSVLPPDPASVRALGALVETSLRRVPGLGPHSPKVANAAVLALARTDHGAALGELARLAARVTYKGTLKQITAALDAQAAERGVGRAEIEEMAVPAHGLTGTGRREISLGGARGLLEVHGTRTRLVWTNAKGRQVATVPAEVRRDHADALKEIKASARDVEKALSAHGDRLDRQFLADRTWTHADWRARLLDHPLLGTLAGRLFWLLEGETPMLGGTTLDGDPVCARPDAAVTLWHPLGRPAEEVAACRALLERRGVTQPFKQAHRETYPLTDAERTTRVYSNRFAGHILRQYQLNALAAQRGWTAKLRLGVDDSCPPLHRELAPWGLRAEFWVESSGGDQDGDLTGSGGYTHVTTDQVRFHRIGDPHNWNHACGGAYTTRSAPVPLEEVPERVLSEVLRDVDLFVGVTSVGNDPTWQDGGPGGRHRDYWRAYGFGELSRTAETRRDLLARLVPRLAIGDRCAIDGRFLRVRGDLHTYRIHLGSGNVLIEPYDRYLCVVPRRSAAVHPAGLPYEGDGMLAVVLSKAALLAGDAAITDPTITSQLH</sequence>
<evidence type="ECO:0008006" key="5">
    <source>
        <dbReference type="Google" id="ProtNLM"/>
    </source>
</evidence>
<evidence type="ECO:0000313" key="3">
    <source>
        <dbReference type="EMBL" id="GHA66922.1"/>
    </source>
</evidence>
<reference evidence="3" key="2">
    <citation type="submission" date="2020-09" db="EMBL/GenBank/DDBJ databases">
        <authorList>
            <person name="Sun Q."/>
            <person name="Ohkuma M."/>
        </authorList>
    </citation>
    <scope>NUCLEOTIDE SEQUENCE</scope>
    <source>
        <strain evidence="3">JCM 4518</strain>
    </source>
</reference>
<feature type="domain" description="DUF7737" evidence="2">
    <location>
        <begin position="618"/>
        <end position="720"/>
    </location>
</feature>
<name>A0A918W4D0_9ACTN</name>
<dbReference type="AlphaFoldDB" id="A0A918W4D0"/>
<dbReference type="Pfam" id="PF13569">
    <property type="entry name" value="DUF4132"/>
    <property type="match status" value="1"/>
</dbReference>
<reference evidence="3" key="1">
    <citation type="journal article" date="2014" name="Int. J. Syst. Evol. Microbiol.">
        <title>Complete genome sequence of Corynebacterium casei LMG S-19264T (=DSM 44701T), isolated from a smear-ripened cheese.</title>
        <authorList>
            <consortium name="US DOE Joint Genome Institute (JGI-PGF)"/>
            <person name="Walter F."/>
            <person name="Albersmeier A."/>
            <person name="Kalinowski J."/>
            <person name="Ruckert C."/>
        </authorList>
    </citation>
    <scope>NUCLEOTIDE SEQUENCE</scope>
    <source>
        <strain evidence="3">JCM 4518</strain>
    </source>
</reference>
<gene>
    <name evidence="3" type="ORF">GCM10010305_06130</name>
</gene>
<dbReference type="RefSeq" id="WP_189974870.1">
    <property type="nucleotide sequence ID" value="NZ_BMUL01000001.1"/>
</dbReference>
<dbReference type="InterPro" id="IPR056639">
    <property type="entry name" value="DUF7737"/>
</dbReference>
<feature type="domain" description="DUF4132" evidence="1">
    <location>
        <begin position="308"/>
        <end position="480"/>
    </location>
</feature>
<proteinExistence type="predicted"/>
<dbReference type="Pfam" id="PF24879">
    <property type="entry name" value="DUF7737"/>
    <property type="match status" value="1"/>
</dbReference>
<evidence type="ECO:0000259" key="2">
    <source>
        <dbReference type="Pfam" id="PF24879"/>
    </source>
</evidence>
<keyword evidence="4" id="KW-1185">Reference proteome</keyword>
<comment type="caution">
    <text evidence="3">The sequence shown here is derived from an EMBL/GenBank/DDBJ whole genome shotgun (WGS) entry which is preliminary data.</text>
</comment>
<evidence type="ECO:0000313" key="4">
    <source>
        <dbReference type="Proteomes" id="UP000644020"/>
    </source>
</evidence>
<dbReference type="Proteomes" id="UP000644020">
    <property type="component" value="Unassembled WGS sequence"/>
</dbReference>
<evidence type="ECO:0000259" key="1">
    <source>
        <dbReference type="Pfam" id="PF13569"/>
    </source>
</evidence>
<dbReference type="EMBL" id="BMUL01000001">
    <property type="protein sequence ID" value="GHA66922.1"/>
    <property type="molecule type" value="Genomic_DNA"/>
</dbReference>
<dbReference type="InterPro" id="IPR025406">
    <property type="entry name" value="DUF4132"/>
</dbReference>